<dbReference type="Proteomes" id="UP000199729">
    <property type="component" value="Chromosome"/>
</dbReference>
<dbReference type="SUPFAM" id="SSF111369">
    <property type="entry name" value="HlyD-like secretion proteins"/>
    <property type="match status" value="1"/>
</dbReference>
<evidence type="ECO:0000313" key="5">
    <source>
        <dbReference type="EMBL" id="ASM76161.1"/>
    </source>
</evidence>
<dbReference type="GO" id="GO:0015562">
    <property type="term" value="F:efflux transmembrane transporter activity"/>
    <property type="evidence" value="ECO:0007669"/>
    <property type="project" value="TreeGrafter"/>
</dbReference>
<evidence type="ECO:0000256" key="2">
    <source>
        <dbReference type="SAM" id="Coils"/>
    </source>
</evidence>
<dbReference type="GO" id="GO:1990281">
    <property type="term" value="C:efflux pump complex"/>
    <property type="evidence" value="ECO:0007669"/>
    <property type="project" value="TreeGrafter"/>
</dbReference>
<keyword evidence="6" id="KW-1185">Reference proteome</keyword>
<evidence type="ECO:0000256" key="1">
    <source>
        <dbReference type="ARBA" id="ARBA00009477"/>
    </source>
</evidence>
<feature type="domain" description="Multidrug resistance protein MdtA-like barrel-sandwich hybrid" evidence="3">
    <location>
        <begin position="62"/>
        <end position="190"/>
    </location>
</feature>
<dbReference type="Gene3D" id="1.10.287.470">
    <property type="entry name" value="Helix hairpin bin"/>
    <property type="match status" value="1"/>
</dbReference>
<name>A0A221KAW9_VITFI</name>
<protein>
    <submittedName>
        <fullName evidence="5">RND transporter</fullName>
    </submittedName>
</protein>
<dbReference type="Gene3D" id="2.40.420.20">
    <property type="match status" value="1"/>
</dbReference>
<accession>A0A221KAW9</accession>
<feature type="coiled-coil region" evidence="2">
    <location>
        <begin position="94"/>
        <end position="121"/>
    </location>
</feature>
<dbReference type="NCBIfam" id="TIGR01730">
    <property type="entry name" value="RND_mfp"/>
    <property type="match status" value="1"/>
</dbReference>
<evidence type="ECO:0000313" key="6">
    <source>
        <dbReference type="Proteomes" id="UP000199729"/>
    </source>
</evidence>
<dbReference type="PANTHER" id="PTHR30469:SF15">
    <property type="entry name" value="HLYD FAMILY OF SECRETION PROTEINS"/>
    <property type="match status" value="1"/>
</dbReference>
<dbReference type="AlphaFoldDB" id="A0A221KAW9"/>
<feature type="domain" description="CusB-like beta-barrel" evidence="4">
    <location>
        <begin position="203"/>
        <end position="269"/>
    </location>
</feature>
<gene>
    <name evidence="5" type="ORF">VITFI_CDS0382</name>
</gene>
<organism evidence="5 6">
    <name type="scientific">Vitreoscilla filiformis</name>
    <dbReference type="NCBI Taxonomy" id="63"/>
    <lineage>
        <taxon>Bacteria</taxon>
        <taxon>Pseudomonadati</taxon>
        <taxon>Pseudomonadota</taxon>
        <taxon>Betaproteobacteria</taxon>
        <taxon>Neisseriales</taxon>
        <taxon>Neisseriaceae</taxon>
        <taxon>Vitreoscilla</taxon>
    </lineage>
</organism>
<dbReference type="EMBL" id="CP022423">
    <property type="protein sequence ID" value="ASM76161.1"/>
    <property type="molecule type" value="Genomic_DNA"/>
</dbReference>
<evidence type="ECO:0000259" key="3">
    <source>
        <dbReference type="Pfam" id="PF25917"/>
    </source>
</evidence>
<dbReference type="KEGG" id="vff:VITFI_CDS0382"/>
<dbReference type="PANTHER" id="PTHR30469">
    <property type="entry name" value="MULTIDRUG RESISTANCE PROTEIN MDTA"/>
    <property type="match status" value="1"/>
</dbReference>
<sequence length="355" mass="37259">MLGLMGWSNPSIWAQSAASTATRAALSVSVITPLAQTWPQQLPATGTISAWQEAVISAEGAGGRLTDVLVQVGDKVKKGQLLARLATDTVQADLAQSRANLAEAQAVLAEARANAQRARELQPSGLISAQQAQQSYTVEQTAQARLAAVQARIQSDELRLAQTRVVAPDDGVISARTAVIGSFAGTGQELMRLIRRERLEWRAEVPAAELARLTPGVRATLTLPSGDTLNGTLRQVAPTVDAANRMGLVYVDLPPGSPARAGMFARGQFEFAPTAALTLPQSAVVLRDGFPLVLRVGDDGRVNAIKVRVGRRVGDRIEILAGVTPTMRLVASGGAFLSEGDKVKVVPNAASGAGR</sequence>
<reference evidence="5 6" key="1">
    <citation type="submission" date="2017-07" db="EMBL/GenBank/DDBJ databases">
        <title>Complete Genome Sequence of the cosmetic ferment Vitreoscilla filiformis (ATCC15551).</title>
        <authorList>
            <person name="Contreras S."/>
            <person name="Sagory-Zalkind P."/>
            <person name="Blanquart H."/>
            <person name="Iltis A."/>
            <person name="Morand S.C."/>
        </authorList>
    </citation>
    <scope>NUCLEOTIDE SEQUENCE [LARGE SCALE GENOMIC DNA]</scope>
    <source>
        <strain evidence="5 6">ATCC 15551</strain>
    </source>
</reference>
<dbReference type="Gene3D" id="2.40.30.170">
    <property type="match status" value="1"/>
</dbReference>
<comment type="similarity">
    <text evidence="1">Belongs to the membrane fusion protein (MFP) (TC 8.A.1) family.</text>
</comment>
<dbReference type="Gene3D" id="2.40.50.100">
    <property type="match status" value="1"/>
</dbReference>
<keyword evidence="2" id="KW-0175">Coiled coil</keyword>
<dbReference type="Pfam" id="PF25954">
    <property type="entry name" value="Beta-barrel_RND_2"/>
    <property type="match status" value="1"/>
</dbReference>
<dbReference type="InterPro" id="IPR006143">
    <property type="entry name" value="RND_pump_MFP"/>
</dbReference>
<dbReference type="Pfam" id="PF25917">
    <property type="entry name" value="BSH_RND"/>
    <property type="match status" value="1"/>
</dbReference>
<proteinExistence type="inferred from homology"/>
<dbReference type="InterPro" id="IPR058625">
    <property type="entry name" value="MdtA-like_BSH"/>
</dbReference>
<dbReference type="InterPro" id="IPR058792">
    <property type="entry name" value="Beta-barrel_RND_2"/>
</dbReference>
<evidence type="ECO:0000259" key="4">
    <source>
        <dbReference type="Pfam" id="PF25954"/>
    </source>
</evidence>